<keyword evidence="5" id="KW-1185">Reference proteome</keyword>
<dbReference type="RefSeq" id="WP_316018169.1">
    <property type="nucleotide sequence ID" value="NZ_JAWDID010000012.1"/>
</dbReference>
<evidence type="ECO:0000256" key="1">
    <source>
        <dbReference type="ARBA" id="ARBA00022723"/>
    </source>
</evidence>
<proteinExistence type="predicted"/>
<gene>
    <name evidence="4" type="ORF">RKE40_10415</name>
</gene>
<accession>A0ABU3S685</accession>
<dbReference type="InterPro" id="IPR001303">
    <property type="entry name" value="Aldolase_II/adducin_N"/>
</dbReference>
<name>A0ABU3S685_9HYPH</name>
<dbReference type="InterPro" id="IPR050197">
    <property type="entry name" value="Aldolase_class_II_sugar_metab"/>
</dbReference>
<evidence type="ECO:0000259" key="3">
    <source>
        <dbReference type="SMART" id="SM01007"/>
    </source>
</evidence>
<dbReference type="Gene3D" id="3.40.225.10">
    <property type="entry name" value="Class II aldolase/adducin N-terminal domain"/>
    <property type="match status" value="1"/>
</dbReference>
<keyword evidence="2" id="KW-0456">Lyase</keyword>
<organism evidence="4 5">
    <name type="scientific">Bosea rubneri</name>
    <dbReference type="NCBI Taxonomy" id="3075434"/>
    <lineage>
        <taxon>Bacteria</taxon>
        <taxon>Pseudomonadati</taxon>
        <taxon>Pseudomonadota</taxon>
        <taxon>Alphaproteobacteria</taxon>
        <taxon>Hyphomicrobiales</taxon>
        <taxon>Boseaceae</taxon>
        <taxon>Bosea</taxon>
    </lineage>
</organism>
<dbReference type="Pfam" id="PF00596">
    <property type="entry name" value="Aldolase_II"/>
    <property type="match status" value="1"/>
</dbReference>
<dbReference type="PANTHER" id="PTHR22789:SF0">
    <property type="entry name" value="3-OXO-TETRONATE 4-PHOSPHATE DECARBOXYLASE-RELATED"/>
    <property type="match status" value="1"/>
</dbReference>
<evidence type="ECO:0000256" key="2">
    <source>
        <dbReference type="ARBA" id="ARBA00023239"/>
    </source>
</evidence>
<dbReference type="EMBL" id="JAWDID010000012">
    <property type="protein sequence ID" value="MDU0340298.1"/>
    <property type="molecule type" value="Genomic_DNA"/>
</dbReference>
<dbReference type="Proteomes" id="UP001254257">
    <property type="component" value="Unassembled WGS sequence"/>
</dbReference>
<dbReference type="InterPro" id="IPR036409">
    <property type="entry name" value="Aldolase_II/adducin_N_sf"/>
</dbReference>
<evidence type="ECO:0000313" key="4">
    <source>
        <dbReference type="EMBL" id="MDU0340298.1"/>
    </source>
</evidence>
<protein>
    <submittedName>
        <fullName evidence="4">Class II aldolase/adducin family protein</fullName>
    </submittedName>
</protein>
<comment type="caution">
    <text evidence="4">The sequence shown here is derived from an EMBL/GenBank/DDBJ whole genome shotgun (WGS) entry which is preliminary data.</text>
</comment>
<dbReference type="SUPFAM" id="SSF53639">
    <property type="entry name" value="AraD/HMP-PK domain-like"/>
    <property type="match status" value="1"/>
</dbReference>
<dbReference type="PANTHER" id="PTHR22789">
    <property type="entry name" value="FUCULOSE PHOSPHATE ALDOLASE"/>
    <property type="match status" value="1"/>
</dbReference>
<dbReference type="SMART" id="SM01007">
    <property type="entry name" value="Aldolase_II"/>
    <property type="match status" value="1"/>
</dbReference>
<sequence>MPDTPSALAQTIQDIVDANRILANEDVLDGFGHVSARHPERPDRFLISRSRSPALVTAADIVELDLDGEPEAPLSVGLYVERVIHAAFYKARPDVMAVSHHHAASVMPFCQTGVPVVPVFHIGAVIGAQVPFWDSRDEFGDTNLLVENMAQADSLARACGPHWSVLLRRHGACNLGRSVKEMVFRSVHLKQNAELQFQSAMLSEVSPLTAKEIELAATLNLGPLVQTRLWDFWKARLGH</sequence>
<feature type="domain" description="Class II aldolase/adducin N-terminal" evidence="3">
    <location>
        <begin position="13"/>
        <end position="197"/>
    </location>
</feature>
<reference evidence="4 5" key="1">
    <citation type="submission" date="2023-09" db="EMBL/GenBank/DDBJ databases">
        <title>Whole genome shotgun sequencing (WGS) of Bosea sp. ZW T0_25, isolated from stored onions (Allium cepa).</title>
        <authorList>
            <person name="Stoll D.A."/>
            <person name="Huch M."/>
        </authorList>
    </citation>
    <scope>NUCLEOTIDE SEQUENCE [LARGE SCALE GENOMIC DNA]</scope>
    <source>
        <strain evidence="4 5">ZW T0_25</strain>
    </source>
</reference>
<evidence type="ECO:0000313" key="5">
    <source>
        <dbReference type="Proteomes" id="UP001254257"/>
    </source>
</evidence>
<keyword evidence="1" id="KW-0479">Metal-binding</keyword>